<dbReference type="InterPro" id="IPR000700">
    <property type="entry name" value="PAS-assoc_C"/>
</dbReference>
<dbReference type="OMA" id="PMNKTET"/>
<feature type="transmembrane region" description="Helical" evidence="16">
    <location>
        <begin position="369"/>
        <end position="391"/>
    </location>
</feature>
<dbReference type="Pfam" id="PF00520">
    <property type="entry name" value="Ion_trans"/>
    <property type="match status" value="1"/>
</dbReference>
<evidence type="ECO:0000256" key="6">
    <source>
        <dbReference type="ARBA" id="ARBA00022826"/>
    </source>
</evidence>
<dbReference type="InterPro" id="IPR050818">
    <property type="entry name" value="KCNH_animal-type"/>
</dbReference>
<evidence type="ECO:0000256" key="13">
    <source>
        <dbReference type="ARBA" id="ARBA00023180"/>
    </source>
</evidence>
<dbReference type="GO" id="GO:0008076">
    <property type="term" value="C:voltage-gated potassium channel complex"/>
    <property type="evidence" value="ECO:0007669"/>
    <property type="project" value="TreeGrafter"/>
</dbReference>
<dbReference type="SUPFAM" id="SSF51206">
    <property type="entry name" value="cAMP-binding domain-like"/>
    <property type="match status" value="1"/>
</dbReference>
<dbReference type="SMART" id="SM00100">
    <property type="entry name" value="cNMP"/>
    <property type="match status" value="1"/>
</dbReference>
<organism evidence="19 20">
    <name type="scientific">Exaiptasia diaphana</name>
    <name type="common">Tropical sea anemone</name>
    <name type="synonym">Aiptasia pulchella</name>
    <dbReference type="NCBI Taxonomy" id="2652724"/>
    <lineage>
        <taxon>Eukaryota</taxon>
        <taxon>Metazoa</taxon>
        <taxon>Cnidaria</taxon>
        <taxon>Anthozoa</taxon>
        <taxon>Hexacorallia</taxon>
        <taxon>Actiniaria</taxon>
        <taxon>Aiptasiidae</taxon>
        <taxon>Exaiptasia</taxon>
    </lineage>
</organism>
<evidence type="ECO:0000256" key="16">
    <source>
        <dbReference type="SAM" id="Phobius"/>
    </source>
</evidence>
<keyword evidence="11" id="KW-0406">Ion transport</keyword>
<evidence type="ECO:0000256" key="3">
    <source>
        <dbReference type="ARBA" id="ARBA00022538"/>
    </source>
</evidence>
<evidence type="ECO:0000256" key="11">
    <source>
        <dbReference type="ARBA" id="ARBA00023065"/>
    </source>
</evidence>
<dbReference type="Gene3D" id="2.60.120.10">
    <property type="entry name" value="Jelly Rolls"/>
    <property type="match status" value="1"/>
</dbReference>
<dbReference type="InterPro" id="IPR018490">
    <property type="entry name" value="cNMP-bd_dom_sf"/>
</dbReference>
<keyword evidence="20" id="KW-1185">Reference proteome</keyword>
<dbReference type="Gene3D" id="3.30.450.20">
    <property type="entry name" value="PAS domain"/>
    <property type="match status" value="1"/>
</dbReference>
<feature type="transmembrane region" description="Helical" evidence="16">
    <location>
        <begin position="271"/>
        <end position="290"/>
    </location>
</feature>
<dbReference type="GO" id="GO:0005249">
    <property type="term" value="F:voltage-gated potassium channel activity"/>
    <property type="evidence" value="ECO:0007669"/>
    <property type="project" value="InterPro"/>
</dbReference>
<keyword evidence="8" id="KW-0851">Voltage-gated channel</keyword>
<dbReference type="NCBIfam" id="TIGR00229">
    <property type="entry name" value="sensory_box"/>
    <property type="match status" value="1"/>
</dbReference>
<keyword evidence="6" id="KW-0631">Potassium channel</keyword>
<dbReference type="RefSeq" id="XP_020905661.2">
    <property type="nucleotide sequence ID" value="XM_021050002.2"/>
</dbReference>
<evidence type="ECO:0000256" key="9">
    <source>
        <dbReference type="ARBA" id="ARBA00022958"/>
    </source>
</evidence>
<feature type="compositionally biased region" description="Basic residues" evidence="15">
    <location>
        <begin position="846"/>
        <end position="856"/>
    </location>
</feature>
<dbReference type="Pfam" id="PF00027">
    <property type="entry name" value="cNMP_binding"/>
    <property type="match status" value="1"/>
</dbReference>
<dbReference type="InterPro" id="IPR000014">
    <property type="entry name" value="PAS"/>
</dbReference>
<keyword evidence="4" id="KW-0597">Phosphoprotein</keyword>
<dbReference type="GeneID" id="110243856"/>
<dbReference type="PANTHER" id="PTHR10217:SF435">
    <property type="entry name" value="POTASSIUM VOLTAGE-GATED CHANNEL PROTEIN EAG"/>
    <property type="match status" value="1"/>
</dbReference>
<keyword evidence="2" id="KW-0813">Transport</keyword>
<dbReference type="SUPFAM" id="SSF81324">
    <property type="entry name" value="Voltage-gated potassium channels"/>
    <property type="match status" value="1"/>
</dbReference>
<dbReference type="CDD" id="cd00130">
    <property type="entry name" value="PAS"/>
    <property type="match status" value="1"/>
</dbReference>
<dbReference type="Pfam" id="PF13426">
    <property type="entry name" value="PAS_9"/>
    <property type="match status" value="1"/>
</dbReference>
<dbReference type="FunFam" id="3.30.450.20:FF:000009">
    <property type="entry name" value="Potassium voltage-gated channel subfamily H member 1"/>
    <property type="match status" value="1"/>
</dbReference>
<evidence type="ECO:0000256" key="1">
    <source>
        <dbReference type="ARBA" id="ARBA00004141"/>
    </source>
</evidence>
<evidence type="ECO:0000256" key="4">
    <source>
        <dbReference type="ARBA" id="ARBA00022553"/>
    </source>
</evidence>
<feature type="compositionally biased region" description="Basic and acidic residues" evidence="15">
    <location>
        <begin position="890"/>
        <end position="913"/>
    </location>
</feature>
<dbReference type="InterPro" id="IPR005821">
    <property type="entry name" value="Ion_trans_dom"/>
</dbReference>
<dbReference type="PANTHER" id="PTHR10217">
    <property type="entry name" value="VOLTAGE AND LIGAND GATED POTASSIUM CHANNEL"/>
    <property type="match status" value="1"/>
</dbReference>
<dbReference type="Proteomes" id="UP000887567">
    <property type="component" value="Unplaced"/>
</dbReference>
<evidence type="ECO:0000256" key="12">
    <source>
        <dbReference type="ARBA" id="ARBA00023136"/>
    </source>
</evidence>
<feature type="transmembrane region" description="Helical" evidence="16">
    <location>
        <begin position="439"/>
        <end position="457"/>
    </location>
</feature>
<feature type="domain" description="PAC" evidence="18">
    <location>
        <begin position="115"/>
        <end position="167"/>
    </location>
</feature>
<evidence type="ECO:0000259" key="17">
    <source>
        <dbReference type="PROSITE" id="PS50042"/>
    </source>
</evidence>
<evidence type="ECO:0000256" key="14">
    <source>
        <dbReference type="ARBA" id="ARBA00023303"/>
    </source>
</evidence>
<feature type="transmembrane region" description="Helical" evidence="16">
    <location>
        <begin position="464"/>
        <end position="488"/>
    </location>
</feature>
<dbReference type="InterPro" id="IPR035965">
    <property type="entry name" value="PAS-like_dom_sf"/>
</dbReference>
<keyword evidence="9" id="KW-0630">Potassium</keyword>
<dbReference type="SUPFAM" id="SSF55785">
    <property type="entry name" value="PYP-like sensor domain (PAS domain)"/>
    <property type="match status" value="1"/>
</dbReference>
<evidence type="ECO:0000313" key="19">
    <source>
        <dbReference type="EnsemblMetazoa" id="XP_020905661.2"/>
    </source>
</evidence>
<reference evidence="19" key="1">
    <citation type="submission" date="2022-11" db="UniProtKB">
        <authorList>
            <consortium name="EnsemblMetazoa"/>
        </authorList>
    </citation>
    <scope>IDENTIFICATION</scope>
</reference>
<dbReference type="SMART" id="SM00086">
    <property type="entry name" value="PAC"/>
    <property type="match status" value="1"/>
</dbReference>
<dbReference type="InterPro" id="IPR003949">
    <property type="entry name" value="K_chnl_volt-dep_EAG"/>
</dbReference>
<dbReference type="GO" id="GO:0005516">
    <property type="term" value="F:calmodulin binding"/>
    <property type="evidence" value="ECO:0007669"/>
    <property type="project" value="UniProtKB-KW"/>
</dbReference>
<evidence type="ECO:0000256" key="15">
    <source>
        <dbReference type="SAM" id="MobiDB-lite"/>
    </source>
</evidence>
<feature type="region of interest" description="Disordered" evidence="15">
    <location>
        <begin position="823"/>
        <end position="924"/>
    </location>
</feature>
<evidence type="ECO:0000256" key="8">
    <source>
        <dbReference type="ARBA" id="ARBA00022882"/>
    </source>
</evidence>
<evidence type="ECO:0000256" key="2">
    <source>
        <dbReference type="ARBA" id="ARBA00022448"/>
    </source>
</evidence>
<dbReference type="InterPro" id="IPR014710">
    <property type="entry name" value="RmlC-like_jellyroll"/>
</dbReference>
<dbReference type="OrthoDB" id="447251at2759"/>
<evidence type="ECO:0000256" key="5">
    <source>
        <dbReference type="ARBA" id="ARBA00022692"/>
    </source>
</evidence>
<evidence type="ECO:0000256" key="10">
    <source>
        <dbReference type="ARBA" id="ARBA00022989"/>
    </source>
</evidence>
<keyword evidence="5 16" id="KW-0812">Transmembrane</keyword>
<evidence type="ECO:0000313" key="20">
    <source>
        <dbReference type="Proteomes" id="UP000887567"/>
    </source>
</evidence>
<dbReference type="EnsemblMetazoa" id="XM_021050002.2">
    <property type="protein sequence ID" value="XP_020905661.2"/>
    <property type="gene ID" value="LOC110243856"/>
</dbReference>
<keyword evidence="13" id="KW-0325">Glycoprotein</keyword>
<dbReference type="Gene3D" id="1.10.287.70">
    <property type="match status" value="1"/>
</dbReference>
<dbReference type="PRINTS" id="PR01464">
    <property type="entry name" value="EAGCHANNEL"/>
</dbReference>
<dbReference type="InterPro" id="IPR001610">
    <property type="entry name" value="PAC"/>
</dbReference>
<sequence>MERLLPTSDEIIRSACTLPFDGMPVGRRGLVVPQNTFLENIVRRSNGLHPNFVLGNAQILDNPIVYSSDGFCKLSGFSRTEVMKKGADCSFMYGDQTDKEAIERIHQALIKKHALQLEIVLYKKDGVPMWILLHIGPIVNEKGEVVLFLFTVKDITEFKDPIPGTDSGPKGWARLNKSLTRHKTVLVAFKQKTTSQKNAQQITHLMSLNDDIIPEYKQDIPETPSRIILHYSTFKTSWDWLIIILTLYTTVSVPFIVCFQFNPLALAIIDLLVDWLFIADIVLNFHTTYFGKDGELVDDPKMIRMNYLKTWFGLDLISSLPYGILYFVDKESESEITNLLGFLKVFRLLRLGRVARKIDKYLEYGASTFFLLMLSFCLVAHWMACLFYIIAVKYDKYVDHSWLMILARTLNEPYKLNNSTGVMDYEETGPSVPARYVSALYYTLTSLTTIGFGNIAPNTTAEKLFGCATMLLGSILFSLIFGQVSAILQQSQKNTAKYHSIIDNMRQFSKIYKLPPALADRIIDYFMSTWAQNKGIDTDEVLNICPKDLQADICVHMNRTVLDNNVAFKDAPMGIKRAIARNFWVCHVAPNDRIIHHGESLDVLYFIARGSLEVKQGDAVVGLLGEGDVFGDNICNEPMVGQSAVDVYALTYSDLHCIGRDALIEVLEFYPEFAIKFAKNLMLSYNLRDELKIRLRTPTINLQNEEDDDRRPISVGFGRSKRRKLSLVEELVQTYDIQDTYLDTGPSVQPDQTSIERMVLPDKKKDLRAKPELYQDSVDVISSLSEMKGEVRREIEVMNMKMTQLEQQVATIIDLLKSQGHLHSRASGSLNDSLDAGDTPSITSPVKRKQQKRSSKPSKSQDEDPLPDWLARPGSASSDHSIPDWEQDDTADHKKSAAKKLNKENNTGDRETKLLQTLNMMKKK</sequence>
<dbReference type="Gene3D" id="1.10.1200.260">
    <property type="match status" value="1"/>
</dbReference>
<dbReference type="PROSITE" id="PS50113">
    <property type="entry name" value="PAC"/>
    <property type="match status" value="1"/>
</dbReference>
<keyword evidence="12 16" id="KW-0472">Membrane</keyword>
<dbReference type="PRINTS" id="PR01463">
    <property type="entry name" value="EAGCHANLFMLY"/>
</dbReference>
<accession>A0A913XK39</accession>
<feature type="transmembrane region" description="Helical" evidence="16">
    <location>
        <begin position="310"/>
        <end position="328"/>
    </location>
</feature>
<dbReference type="InterPro" id="IPR000595">
    <property type="entry name" value="cNMP-bd_dom"/>
</dbReference>
<dbReference type="AlphaFoldDB" id="A0A913XK39"/>
<feature type="compositionally biased region" description="Polar residues" evidence="15">
    <location>
        <begin position="914"/>
        <end position="924"/>
    </location>
</feature>
<feature type="domain" description="Cyclic nucleotide-binding" evidence="17">
    <location>
        <begin position="567"/>
        <end position="667"/>
    </location>
</feature>
<proteinExistence type="predicted"/>
<keyword evidence="14" id="KW-0407">Ion channel</keyword>
<evidence type="ECO:0000259" key="18">
    <source>
        <dbReference type="PROSITE" id="PS50113"/>
    </source>
</evidence>
<keyword evidence="7" id="KW-0112">Calmodulin-binding</keyword>
<dbReference type="GO" id="GO:0042391">
    <property type="term" value="P:regulation of membrane potential"/>
    <property type="evidence" value="ECO:0007669"/>
    <property type="project" value="TreeGrafter"/>
</dbReference>
<protein>
    <submittedName>
        <fullName evidence="19">Uncharacterized protein</fullName>
    </submittedName>
</protein>
<name>A0A913XK39_EXADI</name>
<dbReference type="PROSITE" id="PS50042">
    <property type="entry name" value="CNMP_BINDING_3"/>
    <property type="match status" value="1"/>
</dbReference>
<dbReference type="CDD" id="cd00038">
    <property type="entry name" value="CAP_ED"/>
    <property type="match status" value="1"/>
</dbReference>
<keyword evidence="10 16" id="KW-1133">Transmembrane helix</keyword>
<feature type="transmembrane region" description="Helical" evidence="16">
    <location>
        <begin position="240"/>
        <end position="259"/>
    </location>
</feature>
<dbReference type="FunFam" id="2.60.120.10:FF:000222">
    <property type="entry name" value="Predicted protein"/>
    <property type="match status" value="1"/>
</dbReference>
<keyword evidence="3" id="KW-0633">Potassium transport</keyword>
<comment type="subcellular location">
    <subcellularLocation>
        <location evidence="1">Membrane</location>
        <topology evidence="1">Multi-pass membrane protein</topology>
    </subcellularLocation>
</comment>
<evidence type="ECO:0000256" key="7">
    <source>
        <dbReference type="ARBA" id="ARBA00022860"/>
    </source>
</evidence>
<dbReference type="InterPro" id="IPR003938">
    <property type="entry name" value="K_chnl_volt-dep_EAG/ELK/ERG"/>
</dbReference>